<keyword evidence="2" id="KW-1185">Reference proteome</keyword>
<gene>
    <name evidence="1" type="ORF">J3U88_09970</name>
</gene>
<dbReference type="Proteomes" id="UP000664417">
    <property type="component" value="Unassembled WGS sequence"/>
</dbReference>
<accession>A0A8J7QIB6</accession>
<name>A0A8J7QIB6_9BACT</name>
<dbReference type="EMBL" id="JAFREP010000007">
    <property type="protein sequence ID" value="MBO1318788.1"/>
    <property type="molecule type" value="Genomic_DNA"/>
</dbReference>
<reference evidence="1" key="1">
    <citation type="submission" date="2021-03" db="EMBL/GenBank/DDBJ databases">
        <authorList>
            <person name="Wang G."/>
        </authorList>
    </citation>
    <scope>NUCLEOTIDE SEQUENCE</scope>
    <source>
        <strain evidence="1">KCTC 12899</strain>
    </source>
</reference>
<comment type="caution">
    <text evidence="1">The sequence shown here is derived from an EMBL/GenBank/DDBJ whole genome shotgun (WGS) entry which is preliminary data.</text>
</comment>
<sequence>MSLQELDQASRSKLIAPDGQRLKSIEDFQSDVEAYFNYLSSFDIHGIMKKSSKEMSPAEYFIKTHYVVYSEVRELNRVCR</sequence>
<organism evidence="1 2">
    <name type="scientific">Acanthopleuribacter pedis</name>
    <dbReference type="NCBI Taxonomy" id="442870"/>
    <lineage>
        <taxon>Bacteria</taxon>
        <taxon>Pseudomonadati</taxon>
        <taxon>Acidobacteriota</taxon>
        <taxon>Holophagae</taxon>
        <taxon>Acanthopleuribacterales</taxon>
        <taxon>Acanthopleuribacteraceae</taxon>
        <taxon>Acanthopleuribacter</taxon>
    </lineage>
</organism>
<evidence type="ECO:0000313" key="2">
    <source>
        <dbReference type="Proteomes" id="UP000664417"/>
    </source>
</evidence>
<dbReference type="AlphaFoldDB" id="A0A8J7QIB6"/>
<protein>
    <submittedName>
        <fullName evidence="1">Uncharacterized protein</fullName>
    </submittedName>
</protein>
<evidence type="ECO:0000313" key="1">
    <source>
        <dbReference type="EMBL" id="MBO1318788.1"/>
    </source>
</evidence>
<proteinExistence type="predicted"/>
<dbReference type="RefSeq" id="WP_207858524.1">
    <property type="nucleotide sequence ID" value="NZ_JAFREP010000007.1"/>
</dbReference>